<feature type="compositionally biased region" description="Polar residues" evidence="1">
    <location>
        <begin position="10"/>
        <end position="39"/>
    </location>
</feature>
<dbReference type="GO" id="GO:0042752">
    <property type="term" value="P:regulation of circadian rhythm"/>
    <property type="evidence" value="ECO:0007669"/>
    <property type="project" value="InterPro"/>
</dbReference>
<organism evidence="2 3">
    <name type="scientific">Nicotiana attenuata</name>
    <name type="common">Coyote tobacco</name>
    <dbReference type="NCBI Taxonomy" id="49451"/>
    <lineage>
        <taxon>Eukaryota</taxon>
        <taxon>Viridiplantae</taxon>
        <taxon>Streptophyta</taxon>
        <taxon>Embryophyta</taxon>
        <taxon>Tracheophyta</taxon>
        <taxon>Spermatophyta</taxon>
        <taxon>Magnoliopsida</taxon>
        <taxon>eudicotyledons</taxon>
        <taxon>Gunneridae</taxon>
        <taxon>Pentapetalae</taxon>
        <taxon>asterids</taxon>
        <taxon>lamiids</taxon>
        <taxon>Solanales</taxon>
        <taxon>Solanaceae</taxon>
        <taxon>Nicotianoideae</taxon>
        <taxon>Nicotianeae</taxon>
        <taxon>Nicotiana</taxon>
    </lineage>
</organism>
<evidence type="ECO:0000313" key="3">
    <source>
        <dbReference type="Proteomes" id="UP000187609"/>
    </source>
</evidence>
<reference evidence="2" key="1">
    <citation type="submission" date="2016-11" db="EMBL/GenBank/DDBJ databases">
        <title>The genome of Nicotiana attenuata.</title>
        <authorList>
            <person name="Xu S."/>
            <person name="Brockmoeller T."/>
            <person name="Gaquerel E."/>
            <person name="Navarro A."/>
            <person name="Kuhl H."/>
            <person name="Gase K."/>
            <person name="Ling Z."/>
            <person name="Zhou W."/>
            <person name="Kreitzer C."/>
            <person name="Stanke M."/>
            <person name="Tang H."/>
            <person name="Lyons E."/>
            <person name="Pandey P."/>
            <person name="Pandey S.P."/>
            <person name="Timmermann B."/>
            <person name="Baldwin I.T."/>
        </authorList>
    </citation>
    <scope>NUCLEOTIDE SEQUENCE [LARGE SCALE GENOMIC DNA]</scope>
    <source>
        <strain evidence="2">UT</strain>
    </source>
</reference>
<feature type="region of interest" description="Disordered" evidence="1">
    <location>
        <begin position="151"/>
        <end position="175"/>
    </location>
</feature>
<name>A0A1J6HZH5_NICAT</name>
<dbReference type="KEGG" id="nau:109233486"/>
<evidence type="ECO:0008006" key="4">
    <source>
        <dbReference type="Google" id="ProtNLM"/>
    </source>
</evidence>
<evidence type="ECO:0000256" key="1">
    <source>
        <dbReference type="SAM" id="MobiDB-lite"/>
    </source>
</evidence>
<keyword evidence="3" id="KW-1185">Reference proteome</keyword>
<dbReference type="PANTHER" id="PTHR33676">
    <property type="entry name" value="COLD REGULATED PROTEIN 27"/>
    <property type="match status" value="1"/>
</dbReference>
<protein>
    <recommendedName>
        <fullName evidence="4">Cold-regulated protein 27</fullName>
    </recommendedName>
</protein>
<dbReference type="OrthoDB" id="1104553at2759"/>
<dbReference type="InterPro" id="IPR044678">
    <property type="entry name" value="COR27/28"/>
</dbReference>
<evidence type="ECO:0000313" key="2">
    <source>
        <dbReference type="EMBL" id="OIS98228.1"/>
    </source>
</evidence>
<dbReference type="EMBL" id="MJEQ01037192">
    <property type="protein sequence ID" value="OIS98228.1"/>
    <property type="molecule type" value="Genomic_DNA"/>
</dbReference>
<feature type="compositionally biased region" description="Basic residues" evidence="1">
    <location>
        <begin position="160"/>
        <end position="170"/>
    </location>
</feature>
<accession>A0A1J6HZH5</accession>
<feature type="region of interest" description="Disordered" evidence="1">
    <location>
        <begin position="1"/>
        <end position="48"/>
    </location>
</feature>
<dbReference type="GO" id="GO:0009409">
    <property type="term" value="P:response to cold"/>
    <property type="evidence" value="ECO:0007669"/>
    <property type="project" value="InterPro"/>
</dbReference>
<comment type="caution">
    <text evidence="2">The sequence shown here is derived from an EMBL/GenBank/DDBJ whole genome shotgun (WGS) entry which is preliminary data.</text>
</comment>
<sequence>MEEIYRRESLASSENPSESCTAELTRSYSGESSSPTVENSSDDLLHSGNATTDECMGWTNEKHNTFLDCLEASFVEQLHRSTVLRAGRVELNRSCRNLSQKLSAPSDKASKQFTARRDGCWKINIESDQPELFVRKGDEYHHVTDVQLCPRLPTEENQRRDKRTSSHVRRERSDLLFPIPAELQKPVSRIAEGSGQNFVDEDFEENSKSKKLKTAMMDTADDEQIVPKEQPTPCSSKRKK</sequence>
<proteinExistence type="predicted"/>
<dbReference type="AlphaFoldDB" id="A0A1J6HZH5"/>
<gene>
    <name evidence="2" type="ORF">A4A49_09514</name>
</gene>
<dbReference type="OMA" id="TTDECMG"/>
<feature type="region of interest" description="Disordered" evidence="1">
    <location>
        <begin position="216"/>
        <end position="240"/>
    </location>
</feature>
<dbReference type="PANTHER" id="PTHR33676:SF16">
    <property type="match status" value="1"/>
</dbReference>
<dbReference type="Proteomes" id="UP000187609">
    <property type="component" value="Unassembled WGS sequence"/>
</dbReference>
<dbReference type="Gramene" id="OIS98228">
    <property type="protein sequence ID" value="OIS98228"/>
    <property type="gene ID" value="A4A49_09514"/>
</dbReference>